<name>A0A0G4G7I0_VITBC</name>
<keyword evidence="4" id="KW-1185">Reference proteome</keyword>
<feature type="chain" id="PRO_5005190080" description="DUF881 domain-containing protein" evidence="2">
    <location>
        <begin position="17"/>
        <end position="303"/>
    </location>
</feature>
<dbReference type="EMBL" id="CDMY01000584">
    <property type="protein sequence ID" value="CEM24591.1"/>
    <property type="molecule type" value="Genomic_DNA"/>
</dbReference>
<evidence type="ECO:0000256" key="1">
    <source>
        <dbReference type="SAM" id="MobiDB-lite"/>
    </source>
</evidence>
<feature type="compositionally biased region" description="Acidic residues" evidence="1">
    <location>
        <begin position="238"/>
        <end position="247"/>
    </location>
</feature>
<feature type="region of interest" description="Disordered" evidence="1">
    <location>
        <begin position="233"/>
        <end position="253"/>
    </location>
</feature>
<dbReference type="InParanoid" id="A0A0G4G7I0"/>
<gene>
    <name evidence="3" type="ORF">Vbra_17190</name>
</gene>
<dbReference type="PhylomeDB" id="A0A0G4G7I0"/>
<evidence type="ECO:0008006" key="5">
    <source>
        <dbReference type="Google" id="ProtNLM"/>
    </source>
</evidence>
<feature type="signal peptide" evidence="2">
    <location>
        <begin position="1"/>
        <end position="16"/>
    </location>
</feature>
<dbReference type="VEuPathDB" id="CryptoDB:Vbra_17190"/>
<accession>A0A0G4G7I0</accession>
<evidence type="ECO:0000256" key="2">
    <source>
        <dbReference type="SAM" id="SignalP"/>
    </source>
</evidence>
<reference evidence="3 4" key="1">
    <citation type="submission" date="2014-11" db="EMBL/GenBank/DDBJ databases">
        <authorList>
            <person name="Zhu J."/>
            <person name="Qi W."/>
            <person name="Song R."/>
        </authorList>
    </citation>
    <scope>NUCLEOTIDE SEQUENCE [LARGE SCALE GENOMIC DNA]</scope>
</reference>
<evidence type="ECO:0000313" key="3">
    <source>
        <dbReference type="EMBL" id="CEM24591.1"/>
    </source>
</evidence>
<protein>
    <recommendedName>
        <fullName evidence="5">DUF881 domain-containing protein</fullName>
    </recommendedName>
</protein>
<evidence type="ECO:0000313" key="4">
    <source>
        <dbReference type="Proteomes" id="UP000041254"/>
    </source>
</evidence>
<organism evidence="3 4">
    <name type="scientific">Vitrella brassicaformis (strain CCMP3155)</name>
    <dbReference type="NCBI Taxonomy" id="1169540"/>
    <lineage>
        <taxon>Eukaryota</taxon>
        <taxon>Sar</taxon>
        <taxon>Alveolata</taxon>
        <taxon>Colpodellida</taxon>
        <taxon>Vitrellaceae</taxon>
        <taxon>Vitrella</taxon>
    </lineage>
</organism>
<keyword evidence="2" id="KW-0732">Signal</keyword>
<dbReference type="AlphaFoldDB" id="A0A0G4G7I0"/>
<sequence length="303" mass="33905">MDRTSIALVLLPTALAAVFFLQVNHLQTSIDRMEKRLLALTHEQQAVTVRRRMQDDESVSFDDLRDESGELPENVTAGLEEVQRTCPELYERIEQAAARGEKFAPDRVGILRAVGDEVVRTAEYLDEISIFKVLDADLSNVQKVETIYLHWGNETGGNNLTYERVYRIQNVNRFIDEKGQPTAEVFFVGGDRLVLIPEGANLFSADDLESPIAVFAGPEFSDTILEEYETAVDTSADSVEEQEEVADDSGKRRLSAPRRQLGIGVRVGPVGVAVGRPYYRPRPAARVARATTPLRVGYGYRRF</sequence>
<proteinExistence type="predicted"/>
<dbReference type="Proteomes" id="UP000041254">
    <property type="component" value="Unassembled WGS sequence"/>
</dbReference>